<evidence type="ECO:0000256" key="3">
    <source>
        <dbReference type="ARBA" id="ARBA00022989"/>
    </source>
</evidence>
<dbReference type="Pfam" id="PF05154">
    <property type="entry name" value="TM2"/>
    <property type="match status" value="1"/>
</dbReference>
<protein>
    <submittedName>
        <fullName evidence="7">Membrane protein</fullName>
    </submittedName>
</protein>
<reference evidence="7 8" key="1">
    <citation type="submission" date="2013-12" db="EMBL/GenBank/DDBJ databases">
        <authorList>
            <consortium name="DOE Joint Genome Institute"/>
            <person name="Eisen J."/>
            <person name="Huntemann M."/>
            <person name="Han J."/>
            <person name="Chen A."/>
            <person name="Kyrpides N."/>
            <person name="Mavromatis K."/>
            <person name="Markowitz V."/>
            <person name="Palaniappan K."/>
            <person name="Ivanova N."/>
            <person name="Schaumberg A."/>
            <person name="Pati A."/>
            <person name="Liolios K."/>
            <person name="Nordberg H.P."/>
            <person name="Cantor M.N."/>
            <person name="Hua S.X."/>
            <person name="Woyke T."/>
        </authorList>
    </citation>
    <scope>NUCLEOTIDE SEQUENCE [LARGE SCALE GENOMIC DNA]</scope>
    <source>
        <strain evidence="8">DSM 19437</strain>
    </source>
</reference>
<comment type="subcellular location">
    <subcellularLocation>
        <location evidence="1">Membrane</location>
        <topology evidence="1">Multi-pass membrane protein</topology>
    </subcellularLocation>
</comment>
<accession>W0EY40</accession>
<evidence type="ECO:0000256" key="1">
    <source>
        <dbReference type="ARBA" id="ARBA00004141"/>
    </source>
</evidence>
<evidence type="ECO:0000256" key="2">
    <source>
        <dbReference type="ARBA" id="ARBA00022692"/>
    </source>
</evidence>
<dbReference type="STRING" id="929713.NIASO_12210"/>
<evidence type="ECO:0000313" key="7">
    <source>
        <dbReference type="EMBL" id="AHF15710.1"/>
    </source>
</evidence>
<dbReference type="OrthoDB" id="9816361at2"/>
<keyword evidence="4 5" id="KW-0472">Membrane</keyword>
<keyword evidence="8" id="KW-1185">Reference proteome</keyword>
<dbReference type="EMBL" id="CP007035">
    <property type="protein sequence ID" value="AHF15710.1"/>
    <property type="molecule type" value="Genomic_DNA"/>
</dbReference>
<evidence type="ECO:0000256" key="5">
    <source>
        <dbReference type="SAM" id="Phobius"/>
    </source>
</evidence>
<dbReference type="KEGG" id="nso:NIASO_12210"/>
<feature type="domain" description="TM2" evidence="6">
    <location>
        <begin position="45"/>
        <end position="94"/>
    </location>
</feature>
<gene>
    <name evidence="7" type="ORF">NIASO_12210</name>
</gene>
<evidence type="ECO:0000313" key="8">
    <source>
        <dbReference type="Proteomes" id="UP000003586"/>
    </source>
</evidence>
<dbReference type="GO" id="GO:0016020">
    <property type="term" value="C:membrane"/>
    <property type="evidence" value="ECO:0007669"/>
    <property type="project" value="UniProtKB-SubCell"/>
</dbReference>
<feature type="transmembrane region" description="Helical" evidence="5">
    <location>
        <begin position="50"/>
        <end position="69"/>
    </location>
</feature>
<feature type="transmembrane region" description="Helical" evidence="5">
    <location>
        <begin position="75"/>
        <end position="94"/>
    </location>
</feature>
<dbReference type="InterPro" id="IPR007829">
    <property type="entry name" value="TM2"/>
</dbReference>
<keyword evidence="3 5" id="KW-1133">Transmembrane helix</keyword>
<evidence type="ECO:0000259" key="6">
    <source>
        <dbReference type="Pfam" id="PF05154"/>
    </source>
</evidence>
<dbReference type="AlphaFoldDB" id="W0EY40"/>
<organism evidence="7 8">
    <name type="scientific">Niabella soli DSM 19437</name>
    <dbReference type="NCBI Taxonomy" id="929713"/>
    <lineage>
        <taxon>Bacteria</taxon>
        <taxon>Pseudomonadati</taxon>
        <taxon>Bacteroidota</taxon>
        <taxon>Chitinophagia</taxon>
        <taxon>Chitinophagales</taxon>
        <taxon>Chitinophagaceae</taxon>
        <taxon>Niabella</taxon>
    </lineage>
</organism>
<dbReference type="RefSeq" id="WP_008585887.1">
    <property type="nucleotide sequence ID" value="NZ_CP007035.1"/>
</dbReference>
<sequence length="126" mass="14255">MDQQHVLRIIPDIEYDELVTVLHITKDMNEQQQQQFLITYQRKRKSRNEMLLLTLIGFVGVAGIQRLVIGDIALGIVYLLTGGLCLVGTIIDLIKVNSLTQEYNQKQALETAGLIAAIYNMPNQRS</sequence>
<dbReference type="Proteomes" id="UP000003586">
    <property type="component" value="Chromosome"/>
</dbReference>
<keyword evidence="2 5" id="KW-0812">Transmembrane</keyword>
<proteinExistence type="predicted"/>
<dbReference type="HOGENOM" id="CLU_1913749_0_0_10"/>
<name>W0EY40_9BACT</name>
<dbReference type="eggNOG" id="COG2314">
    <property type="taxonomic scope" value="Bacteria"/>
</dbReference>
<evidence type="ECO:0000256" key="4">
    <source>
        <dbReference type="ARBA" id="ARBA00023136"/>
    </source>
</evidence>